<evidence type="ECO:0000256" key="5">
    <source>
        <dbReference type="ARBA" id="ARBA00022272"/>
    </source>
</evidence>
<dbReference type="PANTHER" id="PTHR42894">
    <property type="entry name" value="N-(5'-PHOSPHORIBOSYL)ANTHRANILATE ISOMERASE"/>
    <property type="match status" value="1"/>
</dbReference>
<evidence type="ECO:0000256" key="10">
    <source>
        <dbReference type="HAMAP-Rule" id="MF_00135"/>
    </source>
</evidence>
<comment type="caution">
    <text evidence="12">The sequence shown here is derived from an EMBL/GenBank/DDBJ whole genome shotgun (WGS) entry which is preliminary data.</text>
</comment>
<proteinExistence type="inferred from homology"/>
<dbReference type="CDD" id="cd00405">
    <property type="entry name" value="PRAI"/>
    <property type="match status" value="1"/>
</dbReference>
<dbReference type="SUPFAM" id="SSF51366">
    <property type="entry name" value="Ribulose-phoshate binding barrel"/>
    <property type="match status" value="1"/>
</dbReference>
<protein>
    <recommendedName>
        <fullName evidence="5 10">N-(5'-phosphoribosyl)anthranilate isomerase</fullName>
        <shortName evidence="10">PRAI</shortName>
        <ecNumber evidence="4 10">5.3.1.24</ecNumber>
    </recommendedName>
</protein>
<organism evidence="12 13">
    <name type="scientific">Aerophobetes bacterium</name>
    <dbReference type="NCBI Taxonomy" id="2030807"/>
    <lineage>
        <taxon>Bacteria</taxon>
        <taxon>Candidatus Aerophobota</taxon>
    </lineage>
</organism>
<evidence type="ECO:0000256" key="6">
    <source>
        <dbReference type="ARBA" id="ARBA00022605"/>
    </source>
</evidence>
<dbReference type="HAMAP" id="MF_00135">
    <property type="entry name" value="PRAI"/>
    <property type="match status" value="1"/>
</dbReference>
<dbReference type="InterPro" id="IPR011060">
    <property type="entry name" value="RibuloseP-bd_barrel"/>
</dbReference>
<reference evidence="12 13" key="1">
    <citation type="submission" date="2018-06" db="EMBL/GenBank/DDBJ databases">
        <title>Extensive metabolic versatility and redundancy in microbially diverse, dynamic hydrothermal sediments.</title>
        <authorList>
            <person name="Dombrowski N."/>
            <person name="Teske A."/>
            <person name="Baker B.J."/>
        </authorList>
    </citation>
    <scope>NUCLEOTIDE SEQUENCE [LARGE SCALE GENOMIC DNA]</scope>
    <source>
        <strain evidence="12">B3_G15</strain>
    </source>
</reference>
<evidence type="ECO:0000256" key="3">
    <source>
        <dbReference type="ARBA" id="ARBA00007571"/>
    </source>
</evidence>
<gene>
    <name evidence="10" type="primary">trpF</name>
    <name evidence="12" type="ORF">DRJ04_07870</name>
</gene>
<dbReference type="Proteomes" id="UP000280417">
    <property type="component" value="Unassembled WGS sequence"/>
</dbReference>
<comment type="pathway">
    <text evidence="2 10">Amino-acid biosynthesis; L-tryptophan biosynthesis; L-tryptophan from chorismate: step 3/5.</text>
</comment>
<evidence type="ECO:0000256" key="1">
    <source>
        <dbReference type="ARBA" id="ARBA00001164"/>
    </source>
</evidence>
<evidence type="ECO:0000256" key="9">
    <source>
        <dbReference type="ARBA" id="ARBA00023235"/>
    </source>
</evidence>
<keyword evidence="6 10" id="KW-0028">Amino-acid biosynthesis</keyword>
<evidence type="ECO:0000256" key="8">
    <source>
        <dbReference type="ARBA" id="ARBA00023141"/>
    </source>
</evidence>
<evidence type="ECO:0000313" key="13">
    <source>
        <dbReference type="Proteomes" id="UP000280417"/>
    </source>
</evidence>
<comment type="catalytic activity">
    <reaction evidence="1 10">
        <text>N-(5-phospho-beta-D-ribosyl)anthranilate = 1-(2-carboxyphenylamino)-1-deoxy-D-ribulose 5-phosphate</text>
        <dbReference type="Rhea" id="RHEA:21540"/>
        <dbReference type="ChEBI" id="CHEBI:18277"/>
        <dbReference type="ChEBI" id="CHEBI:58613"/>
        <dbReference type="EC" id="5.3.1.24"/>
    </reaction>
</comment>
<dbReference type="PANTHER" id="PTHR42894:SF1">
    <property type="entry name" value="N-(5'-PHOSPHORIBOSYL)ANTHRANILATE ISOMERASE"/>
    <property type="match status" value="1"/>
</dbReference>
<dbReference type="UniPathway" id="UPA00035">
    <property type="reaction ID" value="UER00042"/>
</dbReference>
<evidence type="ECO:0000259" key="11">
    <source>
        <dbReference type="Pfam" id="PF00697"/>
    </source>
</evidence>
<dbReference type="EC" id="5.3.1.24" evidence="4 10"/>
<dbReference type="InterPro" id="IPR013785">
    <property type="entry name" value="Aldolase_TIM"/>
</dbReference>
<dbReference type="InterPro" id="IPR044643">
    <property type="entry name" value="TrpF_fam"/>
</dbReference>
<dbReference type="NCBIfam" id="NF002298">
    <property type="entry name" value="PRK01222.1-4"/>
    <property type="match status" value="1"/>
</dbReference>
<evidence type="ECO:0000256" key="4">
    <source>
        <dbReference type="ARBA" id="ARBA00012572"/>
    </source>
</evidence>
<accession>A0A662DBP5</accession>
<keyword evidence="8 10" id="KW-0057">Aromatic amino acid biosynthesis</keyword>
<dbReference type="GO" id="GO:0000162">
    <property type="term" value="P:L-tryptophan biosynthetic process"/>
    <property type="evidence" value="ECO:0007669"/>
    <property type="project" value="UniProtKB-UniRule"/>
</dbReference>
<sequence>MVKIKICGITNKEDAFLATDLGADALGFVFAPSPRQIAPVEAKKIIKSLPPFIDRVGVFVNEEPSRVREILNFCCLTTLQFHGDESPSYCQGFPCKIIKSFPIKDKVPDSILNYSVDAYLLDTFCQDKRGGTGRVFDWELAKQVKKFGLPLILSGGLTPENVSEAIRKVRPYAVDAASGLEETPGKKSKKKLKEFIKRAREEDEIL</sequence>
<feature type="domain" description="N-(5'phosphoribosyl) anthranilate isomerase (PRAI)" evidence="11">
    <location>
        <begin position="4"/>
        <end position="197"/>
    </location>
</feature>
<dbReference type="InterPro" id="IPR001240">
    <property type="entry name" value="PRAI_dom"/>
</dbReference>
<dbReference type="Pfam" id="PF00697">
    <property type="entry name" value="PRAI"/>
    <property type="match status" value="1"/>
</dbReference>
<evidence type="ECO:0000256" key="2">
    <source>
        <dbReference type="ARBA" id="ARBA00004664"/>
    </source>
</evidence>
<dbReference type="GO" id="GO:0004640">
    <property type="term" value="F:phosphoribosylanthranilate isomerase activity"/>
    <property type="evidence" value="ECO:0007669"/>
    <property type="project" value="UniProtKB-UniRule"/>
</dbReference>
<comment type="similarity">
    <text evidence="3 10">Belongs to the TrpF family.</text>
</comment>
<keyword evidence="7 10" id="KW-0822">Tryptophan biosynthesis</keyword>
<dbReference type="Gene3D" id="3.20.20.70">
    <property type="entry name" value="Aldolase class I"/>
    <property type="match status" value="1"/>
</dbReference>
<dbReference type="FunFam" id="3.20.20.70:FF:000075">
    <property type="entry name" value="Tryptophan biosynthesis protein TRP1"/>
    <property type="match status" value="1"/>
</dbReference>
<evidence type="ECO:0000313" key="12">
    <source>
        <dbReference type="EMBL" id="RLE11542.1"/>
    </source>
</evidence>
<name>A0A662DBP5_UNCAE</name>
<dbReference type="EMBL" id="QMQA01000241">
    <property type="protein sequence ID" value="RLE11542.1"/>
    <property type="molecule type" value="Genomic_DNA"/>
</dbReference>
<evidence type="ECO:0000256" key="7">
    <source>
        <dbReference type="ARBA" id="ARBA00022822"/>
    </source>
</evidence>
<dbReference type="AlphaFoldDB" id="A0A662DBP5"/>
<keyword evidence="9 10" id="KW-0413">Isomerase</keyword>